<evidence type="ECO:0000313" key="3">
    <source>
        <dbReference type="Proteomes" id="UP000187013"/>
    </source>
</evidence>
<comment type="caution">
    <text evidence="2">The sequence shown here is derived from an EMBL/GenBank/DDBJ whole genome shotgun (WGS) entry which is preliminary data.</text>
</comment>
<dbReference type="OrthoDB" id="4067284at2759"/>
<organism evidence="2 3">
    <name type="scientific">Zygosaccharomyces rouxii</name>
    <dbReference type="NCBI Taxonomy" id="4956"/>
    <lineage>
        <taxon>Eukaryota</taxon>
        <taxon>Fungi</taxon>
        <taxon>Dikarya</taxon>
        <taxon>Ascomycota</taxon>
        <taxon>Saccharomycotina</taxon>
        <taxon>Saccharomycetes</taxon>
        <taxon>Saccharomycetales</taxon>
        <taxon>Saccharomycetaceae</taxon>
        <taxon>Zygosaccharomyces</taxon>
    </lineage>
</organism>
<accession>A0A1Q2ZWQ5</accession>
<proteinExistence type="predicted"/>
<protein>
    <submittedName>
        <fullName evidence="2">Uncharacterized protein</fullName>
    </submittedName>
</protein>
<reference evidence="2 3" key="1">
    <citation type="submission" date="2016-08" db="EMBL/GenBank/DDBJ databases">
        <title>Draft genome sequence of allopolyploid Zygosaccharomyces rouxii.</title>
        <authorList>
            <person name="Watanabe J."/>
            <person name="Uehara K."/>
            <person name="Mogi Y."/>
            <person name="Tsukioka Y."/>
        </authorList>
    </citation>
    <scope>NUCLEOTIDE SEQUENCE [LARGE SCALE GENOMIC DNA]</scope>
    <source>
        <strain evidence="2 3">NBRC 110957</strain>
    </source>
</reference>
<keyword evidence="1" id="KW-0812">Transmembrane</keyword>
<dbReference type="EMBL" id="BDGX01000009">
    <property type="protein sequence ID" value="GAV47966.1"/>
    <property type="molecule type" value="Genomic_DNA"/>
</dbReference>
<sequence>MLHNIEKYNEITVFDAVMVSAEDTLPEEDCWLLAEKYANKLPIVNDIEKCYYPPPYEPPEYPMQWQKHKREPLNIQIGKFCRSAGHKYASTKRELGSKKAKITYKYILLAALTIYTIYFCIWTFKYHNK</sequence>
<evidence type="ECO:0000313" key="2">
    <source>
        <dbReference type="EMBL" id="GAV47966.1"/>
    </source>
</evidence>
<keyword evidence="1" id="KW-0472">Membrane</keyword>
<gene>
    <name evidence="2" type="ORF">ZYGR_0I02620</name>
</gene>
<name>A0A1Q2ZWQ5_ZYGRO</name>
<feature type="transmembrane region" description="Helical" evidence="1">
    <location>
        <begin position="106"/>
        <end position="124"/>
    </location>
</feature>
<dbReference type="AlphaFoldDB" id="A0A1Q2ZWQ5"/>
<keyword evidence="1" id="KW-1133">Transmembrane helix</keyword>
<dbReference type="Proteomes" id="UP000187013">
    <property type="component" value="Unassembled WGS sequence"/>
</dbReference>
<evidence type="ECO:0000256" key="1">
    <source>
        <dbReference type="SAM" id="Phobius"/>
    </source>
</evidence>